<evidence type="ECO:0000259" key="8">
    <source>
        <dbReference type="PROSITE" id="PS51330"/>
    </source>
</evidence>
<organism evidence="9 10">
    <name type="scientific">Vibrio parahaemolyticus</name>
    <dbReference type="NCBI Taxonomy" id="670"/>
    <lineage>
        <taxon>Bacteria</taxon>
        <taxon>Pseudomonadati</taxon>
        <taxon>Pseudomonadota</taxon>
        <taxon>Gammaproteobacteria</taxon>
        <taxon>Vibrionales</taxon>
        <taxon>Vibrionaceae</taxon>
        <taxon>Vibrio</taxon>
    </lineage>
</organism>
<evidence type="ECO:0000313" key="10">
    <source>
        <dbReference type="Proteomes" id="UP001253193"/>
    </source>
</evidence>
<proteinExistence type="inferred from homology"/>
<evidence type="ECO:0000256" key="5">
    <source>
        <dbReference type="ARBA" id="ARBA00022857"/>
    </source>
</evidence>
<dbReference type="PANTHER" id="PTHR48069">
    <property type="entry name" value="DIHYDROFOLATE REDUCTASE"/>
    <property type="match status" value="1"/>
</dbReference>
<dbReference type="RefSeq" id="WP_311019658.1">
    <property type="nucleotide sequence ID" value="NZ_JAUHGG010000003.1"/>
</dbReference>
<dbReference type="GO" id="GO:0004146">
    <property type="term" value="F:dihydrofolate reductase activity"/>
    <property type="evidence" value="ECO:0007669"/>
    <property type="project" value="UniProtKB-EC"/>
</dbReference>
<keyword evidence="6 9" id="KW-0560">Oxidoreductase</keyword>
<dbReference type="GO" id="GO:0046655">
    <property type="term" value="P:folic acid metabolic process"/>
    <property type="evidence" value="ECO:0007669"/>
    <property type="project" value="TreeGrafter"/>
</dbReference>
<dbReference type="GO" id="GO:0046452">
    <property type="term" value="P:dihydrofolate metabolic process"/>
    <property type="evidence" value="ECO:0007669"/>
    <property type="project" value="TreeGrafter"/>
</dbReference>
<keyword evidence="5" id="KW-0521">NADP</keyword>
<dbReference type="Gene3D" id="3.40.430.10">
    <property type="entry name" value="Dihydrofolate Reductase, subunit A"/>
    <property type="match status" value="1"/>
</dbReference>
<evidence type="ECO:0000256" key="2">
    <source>
        <dbReference type="ARBA" id="ARBA00009539"/>
    </source>
</evidence>
<comment type="function">
    <text evidence="7">Key enzyme in folate metabolism. Catalyzes an essential reaction for de novo glycine and purine synthesis, and for DNA precursor synthesis.</text>
</comment>
<dbReference type="InterPro" id="IPR024072">
    <property type="entry name" value="DHFR-like_dom_sf"/>
</dbReference>
<protein>
    <recommendedName>
        <fullName evidence="3">dihydrofolate reductase</fullName>
        <ecNumber evidence="3">1.5.1.3</ecNumber>
    </recommendedName>
</protein>
<dbReference type="InterPro" id="IPR012259">
    <property type="entry name" value="DHFR"/>
</dbReference>
<dbReference type="SUPFAM" id="SSF53597">
    <property type="entry name" value="Dihydrofolate reductase-like"/>
    <property type="match status" value="1"/>
</dbReference>
<gene>
    <name evidence="9" type="ORF">QX249_09435</name>
</gene>
<sequence>MIKMIAAISNDLAIGKNNKLLWHIPDDLEWFKSETSGQIIVMGSKTWESLPFRPLPNRRNLVLSRDPNAVFEGAETVSFEQVIELSKDNDVIIIGGGEIYRLFINYAESLLITRVNLSVPDADSFFPEYKDNFKLERVAYKGRCQSSGLIFAIEIYGRQ</sequence>
<dbReference type="CDD" id="cd00209">
    <property type="entry name" value="DHFR"/>
    <property type="match status" value="1"/>
</dbReference>
<dbReference type="Proteomes" id="UP001253193">
    <property type="component" value="Unassembled WGS sequence"/>
</dbReference>
<dbReference type="GO" id="GO:0046654">
    <property type="term" value="P:tetrahydrofolate biosynthetic process"/>
    <property type="evidence" value="ECO:0007669"/>
    <property type="project" value="InterPro"/>
</dbReference>
<evidence type="ECO:0000313" key="9">
    <source>
        <dbReference type="EMBL" id="MDS1820877.1"/>
    </source>
</evidence>
<accession>A0AAW8PXB8</accession>
<dbReference type="EMBL" id="JAUHGG010000003">
    <property type="protein sequence ID" value="MDS1820877.1"/>
    <property type="molecule type" value="Genomic_DNA"/>
</dbReference>
<keyword evidence="4" id="KW-0554">One-carbon metabolism</keyword>
<evidence type="ECO:0000256" key="4">
    <source>
        <dbReference type="ARBA" id="ARBA00022563"/>
    </source>
</evidence>
<feature type="domain" description="DHFR" evidence="8">
    <location>
        <begin position="1"/>
        <end position="158"/>
    </location>
</feature>
<dbReference type="GO" id="GO:0005829">
    <property type="term" value="C:cytosol"/>
    <property type="evidence" value="ECO:0007669"/>
    <property type="project" value="TreeGrafter"/>
</dbReference>
<dbReference type="EC" id="1.5.1.3" evidence="3"/>
<evidence type="ECO:0000256" key="6">
    <source>
        <dbReference type="ARBA" id="ARBA00023002"/>
    </source>
</evidence>
<dbReference type="AlphaFoldDB" id="A0AAW8PXB8"/>
<comment type="similarity">
    <text evidence="2">Belongs to the dihydrofolate reductase family.</text>
</comment>
<evidence type="ECO:0000256" key="3">
    <source>
        <dbReference type="ARBA" id="ARBA00012856"/>
    </source>
</evidence>
<dbReference type="InterPro" id="IPR001796">
    <property type="entry name" value="DHFR_dom"/>
</dbReference>
<dbReference type="Pfam" id="PF00186">
    <property type="entry name" value="DHFR_1"/>
    <property type="match status" value="1"/>
</dbReference>
<evidence type="ECO:0000256" key="1">
    <source>
        <dbReference type="ARBA" id="ARBA00004903"/>
    </source>
</evidence>
<dbReference type="GO" id="GO:0050661">
    <property type="term" value="F:NADP binding"/>
    <property type="evidence" value="ECO:0007669"/>
    <property type="project" value="InterPro"/>
</dbReference>
<dbReference type="PROSITE" id="PS51330">
    <property type="entry name" value="DHFR_2"/>
    <property type="match status" value="1"/>
</dbReference>
<name>A0AAW8PXB8_VIBPH</name>
<reference evidence="9" key="1">
    <citation type="submission" date="2023-06" db="EMBL/GenBank/DDBJ databases">
        <title>Genomic Diversity of Vibrio spp. and Metagenomic Analysis of Pathogens in Florida Gulf Coastal Waters Following Hurricane Ian.</title>
        <authorList>
            <person name="Brumfield K.D."/>
        </authorList>
    </citation>
    <scope>NUCLEOTIDE SEQUENCE</scope>
    <source>
        <strain evidence="9">WBS2B-138</strain>
    </source>
</reference>
<comment type="caution">
    <text evidence="9">The sequence shown here is derived from an EMBL/GenBank/DDBJ whole genome shotgun (WGS) entry which is preliminary data.</text>
</comment>
<comment type="pathway">
    <text evidence="1">Cofactor biosynthesis; tetrahydrofolate biosynthesis; 5,6,7,8-tetrahydrofolate from 7,8-dihydrofolate: step 1/1.</text>
</comment>
<dbReference type="PANTHER" id="PTHR48069:SF3">
    <property type="entry name" value="DIHYDROFOLATE REDUCTASE"/>
    <property type="match status" value="1"/>
</dbReference>
<dbReference type="GO" id="GO:0006730">
    <property type="term" value="P:one-carbon metabolic process"/>
    <property type="evidence" value="ECO:0007669"/>
    <property type="project" value="UniProtKB-KW"/>
</dbReference>
<dbReference type="PRINTS" id="PR00070">
    <property type="entry name" value="DHFR"/>
</dbReference>
<evidence type="ECO:0000256" key="7">
    <source>
        <dbReference type="ARBA" id="ARBA00025067"/>
    </source>
</evidence>